<evidence type="ECO:0000313" key="1">
    <source>
        <dbReference type="EMBL" id="BCA86468.1"/>
    </source>
</evidence>
<evidence type="ECO:0008006" key="3">
    <source>
        <dbReference type="Google" id="ProtNLM"/>
    </source>
</evidence>
<evidence type="ECO:0000313" key="2">
    <source>
        <dbReference type="Proteomes" id="UP000502998"/>
    </source>
</evidence>
<dbReference type="AlphaFoldDB" id="A0A679I9Y8"/>
<accession>A0A679I9Y8</accession>
<gene>
    <name evidence="1" type="ORF">EsVE80_19910</name>
</gene>
<protein>
    <recommendedName>
        <fullName evidence="3">Glucose-6-phosphate 1-dehydrogenase</fullName>
    </recommendedName>
</protein>
<dbReference type="KEGG" id="esg:EsVE80_19910"/>
<proteinExistence type="predicted"/>
<keyword evidence="2" id="KW-1185">Reference proteome</keyword>
<organism evidence="1 2">
    <name type="scientific">Enterococcus saigonensis</name>
    <dbReference type="NCBI Taxonomy" id="1805431"/>
    <lineage>
        <taxon>Bacteria</taxon>
        <taxon>Bacillati</taxon>
        <taxon>Bacillota</taxon>
        <taxon>Bacilli</taxon>
        <taxon>Lactobacillales</taxon>
        <taxon>Enterococcaceae</taxon>
        <taxon>Enterococcus</taxon>
    </lineage>
</organism>
<dbReference type="EMBL" id="AP022822">
    <property type="protein sequence ID" value="BCA86468.1"/>
    <property type="molecule type" value="Genomic_DNA"/>
</dbReference>
<dbReference type="Proteomes" id="UP000502998">
    <property type="component" value="Chromosome"/>
</dbReference>
<sequence>MELDVMDFEILDRENYTFKQLKTMYSPAEIEGIKSDYKKHWQKWKELNLTIVRKLPKEFAITKPKIESWTNGWNLRNHFWSAYRSDNRQNENACLAVLLNKKQYQIYLMFQHYKSDDRNGSIGAYNALLQEIADWSRNIDINDYYIWPQVEHELEDHLPLKDYLTDQKIQVEFQTRLAGKTFQIGKILMKDNYSQIENVTSATLMELMPLYQQLVH</sequence>
<dbReference type="Pfam" id="PF10786">
    <property type="entry name" value="HI_0552"/>
    <property type="match status" value="1"/>
</dbReference>
<dbReference type="InterPro" id="IPR019722">
    <property type="entry name" value="HI_0552_fam"/>
</dbReference>
<dbReference type="RefSeq" id="WP_173103613.1">
    <property type="nucleotide sequence ID" value="NZ_AP022822.1"/>
</dbReference>
<reference evidence="1 2" key="1">
    <citation type="submission" date="2020-02" db="EMBL/GenBank/DDBJ databases">
        <title>Characterization of vanA genotype vancomycin-resistant Enterococcus saigonensis VE80.</title>
        <authorList>
            <person name="Harada T."/>
            <person name="Motooka D."/>
            <person name="Nakamura S."/>
            <person name="Yamamoto Y."/>
            <person name="Kawahara R."/>
            <person name="Kawatsu K."/>
        </authorList>
    </citation>
    <scope>NUCLEOTIDE SEQUENCE [LARGE SCALE GENOMIC DNA]</scope>
    <source>
        <strain evidence="1 2">VE80</strain>
    </source>
</reference>
<name>A0A679I9Y8_9ENTE</name>